<dbReference type="AlphaFoldDB" id="A0AAE1PU35"/>
<feature type="compositionally biased region" description="Low complexity" evidence="1">
    <location>
        <begin position="154"/>
        <end position="164"/>
    </location>
</feature>
<feature type="compositionally biased region" description="Basic residues" evidence="1">
    <location>
        <begin position="128"/>
        <end position="153"/>
    </location>
</feature>
<evidence type="ECO:0000313" key="2">
    <source>
        <dbReference type="EMBL" id="KAK4314533.1"/>
    </source>
</evidence>
<organism evidence="2 3">
    <name type="scientific">Petrolisthes manimaculis</name>
    <dbReference type="NCBI Taxonomy" id="1843537"/>
    <lineage>
        <taxon>Eukaryota</taxon>
        <taxon>Metazoa</taxon>
        <taxon>Ecdysozoa</taxon>
        <taxon>Arthropoda</taxon>
        <taxon>Crustacea</taxon>
        <taxon>Multicrustacea</taxon>
        <taxon>Malacostraca</taxon>
        <taxon>Eumalacostraca</taxon>
        <taxon>Eucarida</taxon>
        <taxon>Decapoda</taxon>
        <taxon>Pleocyemata</taxon>
        <taxon>Anomura</taxon>
        <taxon>Galatheoidea</taxon>
        <taxon>Porcellanidae</taxon>
        <taxon>Petrolisthes</taxon>
    </lineage>
</organism>
<feature type="region of interest" description="Disordered" evidence="1">
    <location>
        <begin position="81"/>
        <end position="164"/>
    </location>
</feature>
<gene>
    <name evidence="2" type="ORF">Pmani_014238</name>
</gene>
<reference evidence="2" key="1">
    <citation type="submission" date="2023-11" db="EMBL/GenBank/DDBJ databases">
        <title>Genome assemblies of two species of porcelain crab, Petrolisthes cinctipes and Petrolisthes manimaculis (Anomura: Porcellanidae).</title>
        <authorList>
            <person name="Angst P."/>
        </authorList>
    </citation>
    <scope>NUCLEOTIDE SEQUENCE</scope>
    <source>
        <strain evidence="2">PB745_02</strain>
        <tissue evidence="2">Gill</tissue>
    </source>
</reference>
<accession>A0AAE1PU35</accession>
<keyword evidence="3" id="KW-1185">Reference proteome</keyword>
<protein>
    <submittedName>
        <fullName evidence="2">Uncharacterized protein</fullName>
    </submittedName>
</protein>
<sequence>MFREATPDARPKHSAFLSLKAALTRLRRVVRKRDGSVLLWADPSLGAELGLSRIQYTTSGISESQGVESLSLPIDLPPSLDSSDPLFRGFPPQAGISHSVARSPSVSSLVPGPSRVRPPSPQLLTSARHSRGRKHRAKAKASSHKKAHRRRRSPSSSSSTSSSD</sequence>
<dbReference type="Proteomes" id="UP001292094">
    <property type="component" value="Unassembled WGS sequence"/>
</dbReference>
<evidence type="ECO:0000256" key="1">
    <source>
        <dbReference type="SAM" id="MobiDB-lite"/>
    </source>
</evidence>
<comment type="caution">
    <text evidence="2">The sequence shown here is derived from an EMBL/GenBank/DDBJ whole genome shotgun (WGS) entry which is preliminary data.</text>
</comment>
<name>A0AAE1PU35_9EUCA</name>
<feature type="compositionally biased region" description="Low complexity" evidence="1">
    <location>
        <begin position="97"/>
        <end position="115"/>
    </location>
</feature>
<evidence type="ECO:0000313" key="3">
    <source>
        <dbReference type="Proteomes" id="UP001292094"/>
    </source>
</evidence>
<proteinExistence type="predicted"/>
<dbReference type="EMBL" id="JAWZYT010001218">
    <property type="protein sequence ID" value="KAK4314533.1"/>
    <property type="molecule type" value="Genomic_DNA"/>
</dbReference>